<evidence type="ECO:0000313" key="5">
    <source>
        <dbReference type="EMBL" id="HIU27927.1"/>
    </source>
</evidence>
<dbReference type="Pfam" id="PF04397">
    <property type="entry name" value="LytTR"/>
    <property type="match status" value="1"/>
</dbReference>
<dbReference type="PROSITE" id="PS50110">
    <property type="entry name" value="RESPONSE_REGULATORY"/>
    <property type="match status" value="1"/>
</dbReference>
<dbReference type="GO" id="GO:0003677">
    <property type="term" value="F:DNA binding"/>
    <property type="evidence" value="ECO:0007669"/>
    <property type="project" value="InterPro"/>
</dbReference>
<name>A0A9D1I4Z8_9FIRM</name>
<dbReference type="InterPro" id="IPR007492">
    <property type="entry name" value="LytTR_DNA-bd_dom"/>
</dbReference>
<dbReference type="PANTHER" id="PTHR37299">
    <property type="entry name" value="TRANSCRIPTIONAL REGULATOR-RELATED"/>
    <property type="match status" value="1"/>
</dbReference>
<reference evidence="5" key="1">
    <citation type="submission" date="2020-10" db="EMBL/GenBank/DDBJ databases">
        <authorList>
            <person name="Gilroy R."/>
        </authorList>
    </citation>
    <scope>NUCLEOTIDE SEQUENCE</scope>
    <source>
        <strain evidence="5">11300</strain>
    </source>
</reference>
<feature type="modified residue" description="4-aspartylphosphate" evidence="3">
    <location>
        <position position="53"/>
    </location>
</feature>
<dbReference type="Proteomes" id="UP000824091">
    <property type="component" value="Unassembled WGS sequence"/>
</dbReference>
<dbReference type="Gene3D" id="2.40.50.1020">
    <property type="entry name" value="LytTr DNA-binding domain"/>
    <property type="match status" value="1"/>
</dbReference>
<dbReference type="SMART" id="SM00850">
    <property type="entry name" value="LytTR"/>
    <property type="match status" value="1"/>
</dbReference>
<comment type="function">
    <text evidence="2">May play the central regulatory role in sporulation. It may be an element of the effector pathway responsible for the activation of sporulation genes in response to nutritional stress. Spo0A may act in concert with spo0H (a sigma factor) to control the expression of some genes that are critical to the sporulation process.</text>
</comment>
<organism evidence="5 6">
    <name type="scientific">Candidatus Fimisoma avicola</name>
    <dbReference type="NCBI Taxonomy" id="2840826"/>
    <lineage>
        <taxon>Bacteria</taxon>
        <taxon>Bacillati</taxon>
        <taxon>Bacillota</taxon>
        <taxon>Clostridia</taxon>
        <taxon>Eubacteriales</taxon>
        <taxon>Candidatus Fimisoma</taxon>
    </lineage>
</organism>
<protein>
    <recommendedName>
        <fullName evidence="1">Stage 0 sporulation protein A homolog</fullName>
    </recommendedName>
</protein>
<evidence type="ECO:0000256" key="1">
    <source>
        <dbReference type="ARBA" id="ARBA00018672"/>
    </source>
</evidence>
<evidence type="ECO:0000256" key="2">
    <source>
        <dbReference type="ARBA" id="ARBA00024867"/>
    </source>
</evidence>
<dbReference type="AlphaFoldDB" id="A0A9D1I4Z8"/>
<gene>
    <name evidence="5" type="ORF">IAD16_06070</name>
</gene>
<evidence type="ECO:0000313" key="6">
    <source>
        <dbReference type="Proteomes" id="UP000824091"/>
    </source>
</evidence>
<feature type="domain" description="Response regulatory" evidence="4">
    <location>
        <begin position="2"/>
        <end position="116"/>
    </location>
</feature>
<dbReference type="InterPro" id="IPR001789">
    <property type="entry name" value="Sig_transdc_resp-reg_receiver"/>
</dbReference>
<dbReference type="EMBL" id="DVMO01000089">
    <property type="protein sequence ID" value="HIU27927.1"/>
    <property type="molecule type" value="Genomic_DNA"/>
</dbReference>
<comment type="caution">
    <text evidence="5">The sequence shown here is derived from an EMBL/GenBank/DDBJ whole genome shotgun (WGS) entry which is preliminary data.</text>
</comment>
<evidence type="ECO:0000256" key="3">
    <source>
        <dbReference type="PROSITE-ProRule" id="PRU00169"/>
    </source>
</evidence>
<dbReference type="PANTHER" id="PTHR37299:SF1">
    <property type="entry name" value="STAGE 0 SPORULATION PROTEIN A HOMOLOG"/>
    <property type="match status" value="1"/>
</dbReference>
<accession>A0A9D1I4Z8</accession>
<dbReference type="InterPro" id="IPR046947">
    <property type="entry name" value="LytR-like"/>
</dbReference>
<dbReference type="Gene3D" id="3.40.50.2300">
    <property type="match status" value="1"/>
</dbReference>
<sequence>MKILFCDDQPMYLDQMIKLCRRYEAESGEEYEMLAVSDFQDRGGFEADLIFLDVEMPGKTGIAIKDELEAAHSKSLIIFVTNYIENVYDAFGLNVIGFMPKPMDYPTLRLLMKKAENLLIGQKVIEIEPSFHVKADDIRYITMDNVYSDIWFSQAAREKHRIVRKTLSQWTETLPQEIFMEINKSCIVNCCHISEFAADSVIMDEKGEKLVISRRRRQQCAEQYNNYSMLMARLGR</sequence>
<dbReference type="SUPFAM" id="SSF52172">
    <property type="entry name" value="CheY-like"/>
    <property type="match status" value="1"/>
</dbReference>
<dbReference type="SMART" id="SM00448">
    <property type="entry name" value="REC"/>
    <property type="match status" value="1"/>
</dbReference>
<dbReference type="InterPro" id="IPR011006">
    <property type="entry name" value="CheY-like_superfamily"/>
</dbReference>
<keyword evidence="3" id="KW-0597">Phosphoprotein</keyword>
<evidence type="ECO:0000259" key="4">
    <source>
        <dbReference type="PROSITE" id="PS50110"/>
    </source>
</evidence>
<dbReference type="CDD" id="cd00156">
    <property type="entry name" value="REC"/>
    <property type="match status" value="1"/>
</dbReference>
<reference evidence="5" key="2">
    <citation type="journal article" date="2021" name="PeerJ">
        <title>Extensive microbial diversity within the chicken gut microbiome revealed by metagenomics and culture.</title>
        <authorList>
            <person name="Gilroy R."/>
            <person name="Ravi A."/>
            <person name="Getino M."/>
            <person name="Pursley I."/>
            <person name="Horton D.L."/>
            <person name="Alikhan N.F."/>
            <person name="Baker D."/>
            <person name="Gharbi K."/>
            <person name="Hall N."/>
            <person name="Watson M."/>
            <person name="Adriaenssens E.M."/>
            <person name="Foster-Nyarko E."/>
            <person name="Jarju S."/>
            <person name="Secka A."/>
            <person name="Antonio M."/>
            <person name="Oren A."/>
            <person name="Chaudhuri R.R."/>
            <person name="La Ragione R."/>
            <person name="Hildebrand F."/>
            <person name="Pallen M.J."/>
        </authorList>
    </citation>
    <scope>NUCLEOTIDE SEQUENCE</scope>
    <source>
        <strain evidence="5">11300</strain>
    </source>
</reference>
<proteinExistence type="predicted"/>
<dbReference type="GO" id="GO:0000156">
    <property type="term" value="F:phosphorelay response regulator activity"/>
    <property type="evidence" value="ECO:0007669"/>
    <property type="project" value="InterPro"/>
</dbReference>
<dbReference type="Pfam" id="PF00072">
    <property type="entry name" value="Response_reg"/>
    <property type="match status" value="1"/>
</dbReference>